<feature type="chain" id="PRO_5025502908" evidence="1">
    <location>
        <begin position="21"/>
        <end position="78"/>
    </location>
</feature>
<dbReference type="AlphaFoldDB" id="A0A6B0UCM6"/>
<feature type="signal peptide" evidence="1">
    <location>
        <begin position="1"/>
        <end position="20"/>
    </location>
</feature>
<name>A0A6B0UCM6_IXORI</name>
<accession>A0A6B0UCM6</accession>
<reference evidence="2" key="1">
    <citation type="submission" date="2019-12" db="EMBL/GenBank/DDBJ databases">
        <title>An insight into the sialome of adult female Ixodes ricinus ticks feeding for 6 days.</title>
        <authorList>
            <person name="Perner J."/>
            <person name="Ribeiro J.M.C."/>
        </authorList>
    </citation>
    <scope>NUCLEOTIDE SEQUENCE</scope>
    <source>
        <strain evidence="2">Semi-engorged</strain>
        <tissue evidence="2">Salivary glands</tissue>
    </source>
</reference>
<organism evidence="2">
    <name type="scientific">Ixodes ricinus</name>
    <name type="common">Common tick</name>
    <name type="synonym">Acarus ricinus</name>
    <dbReference type="NCBI Taxonomy" id="34613"/>
    <lineage>
        <taxon>Eukaryota</taxon>
        <taxon>Metazoa</taxon>
        <taxon>Ecdysozoa</taxon>
        <taxon>Arthropoda</taxon>
        <taxon>Chelicerata</taxon>
        <taxon>Arachnida</taxon>
        <taxon>Acari</taxon>
        <taxon>Parasitiformes</taxon>
        <taxon>Ixodida</taxon>
        <taxon>Ixodoidea</taxon>
        <taxon>Ixodidae</taxon>
        <taxon>Ixodinae</taxon>
        <taxon>Ixodes</taxon>
    </lineage>
</organism>
<proteinExistence type="predicted"/>
<protein>
    <submittedName>
        <fullName evidence="2">Putative secreted protein</fullName>
    </submittedName>
</protein>
<evidence type="ECO:0000313" key="2">
    <source>
        <dbReference type="EMBL" id="MXU83933.1"/>
    </source>
</evidence>
<sequence length="78" mass="8575">MLLSRAAVTLFSLIIQKSQCSLQTGCVYTPRAWSTAVCFLHASSAGRSCTINVTGVVQRRNTFWTVSVDCLWYDVLAA</sequence>
<evidence type="ECO:0000256" key="1">
    <source>
        <dbReference type="SAM" id="SignalP"/>
    </source>
</evidence>
<dbReference type="EMBL" id="GIFC01001850">
    <property type="protein sequence ID" value="MXU83933.1"/>
    <property type="molecule type" value="Transcribed_RNA"/>
</dbReference>
<keyword evidence="1" id="KW-0732">Signal</keyword>